<organism evidence="6 7">
    <name type="scientific">Dyella soli</name>
    <dbReference type="NCBI Taxonomy" id="522319"/>
    <lineage>
        <taxon>Bacteria</taxon>
        <taxon>Pseudomonadati</taxon>
        <taxon>Pseudomonadota</taxon>
        <taxon>Gammaproteobacteria</taxon>
        <taxon>Lysobacterales</taxon>
        <taxon>Rhodanobacteraceae</taxon>
        <taxon>Dyella</taxon>
    </lineage>
</organism>
<accession>A0A4R0YTN7</accession>
<protein>
    <recommendedName>
        <fullName evidence="5">7-methyl-GTP pyrophosphatase</fullName>
        <shortName evidence="5">m(7)GTP pyrophosphatase</shortName>
        <ecNumber evidence="5">3.6.1.-</ecNumber>
    </recommendedName>
</protein>
<feature type="site" description="Important for substrate specificity" evidence="5">
    <location>
        <position position="14"/>
    </location>
</feature>
<evidence type="ECO:0000256" key="5">
    <source>
        <dbReference type="HAMAP-Rule" id="MF_00528"/>
    </source>
</evidence>
<evidence type="ECO:0000256" key="3">
    <source>
        <dbReference type="ARBA" id="ARBA00022801"/>
    </source>
</evidence>
<name>A0A4R0YTN7_9GAMM</name>
<dbReference type="EC" id="3.6.1.-" evidence="5"/>
<dbReference type="PANTHER" id="PTHR43213:SF10">
    <property type="entry name" value="7-METHYL-GTP PYROPHOSPHATASE"/>
    <property type="match status" value="1"/>
</dbReference>
<dbReference type="EMBL" id="SJTG01000002">
    <property type="protein sequence ID" value="TCI09862.1"/>
    <property type="molecule type" value="Genomic_DNA"/>
</dbReference>
<dbReference type="GO" id="GO:0047429">
    <property type="term" value="F:nucleoside triphosphate diphosphatase activity"/>
    <property type="evidence" value="ECO:0007669"/>
    <property type="project" value="InterPro"/>
</dbReference>
<dbReference type="PIRSF" id="PIRSF006305">
    <property type="entry name" value="Maf"/>
    <property type="match status" value="1"/>
</dbReference>
<comment type="cofactor">
    <cofactor evidence="5">
        <name>a divalent metal cation</name>
        <dbReference type="ChEBI" id="CHEBI:60240"/>
    </cofactor>
</comment>
<keyword evidence="7" id="KW-1185">Reference proteome</keyword>
<feature type="active site" description="Proton acceptor" evidence="5">
    <location>
        <position position="71"/>
    </location>
</feature>
<sequence length="194" mass="21069">MSVPRLVLGSTSRYRAELLRRLYADFEQRAPGTDETALPGETPRARALRLAVAKAHAAAQGLDDALVIGSDQVAELSGVVLDKPGTEERARAQLTASSGREVHFHTALCLHDTRNGQDLVHVDHTLVRFRSLDAGEIARYIEREQPLDCAGSFKCEALGISLFERIENDDPTALIGLPLIALGRLLREAGIALP</sequence>
<evidence type="ECO:0000256" key="4">
    <source>
        <dbReference type="ARBA" id="ARBA00023080"/>
    </source>
</evidence>
<dbReference type="HAMAP" id="MF_00528">
    <property type="entry name" value="Maf"/>
    <property type="match status" value="1"/>
</dbReference>
<dbReference type="SUPFAM" id="SSF52972">
    <property type="entry name" value="ITPase-like"/>
    <property type="match status" value="1"/>
</dbReference>
<dbReference type="InterPro" id="IPR029001">
    <property type="entry name" value="ITPase-like_fam"/>
</dbReference>
<gene>
    <name evidence="6" type="primary">maf</name>
    <name evidence="6" type="ORF">EZM97_12995</name>
</gene>
<feature type="site" description="Important for substrate specificity" evidence="5">
    <location>
        <position position="72"/>
    </location>
</feature>
<dbReference type="Proteomes" id="UP000291822">
    <property type="component" value="Unassembled WGS sequence"/>
</dbReference>
<dbReference type="Pfam" id="PF02545">
    <property type="entry name" value="Maf"/>
    <property type="match status" value="1"/>
</dbReference>
<comment type="similarity">
    <text evidence="5">Belongs to the Maf family. YceF subfamily.</text>
</comment>
<evidence type="ECO:0000313" key="6">
    <source>
        <dbReference type="EMBL" id="TCI09862.1"/>
    </source>
</evidence>
<keyword evidence="2 5" id="KW-0963">Cytoplasm</keyword>
<dbReference type="PANTHER" id="PTHR43213">
    <property type="entry name" value="BIFUNCTIONAL DTTP/UTP PYROPHOSPHATASE/METHYLTRANSFERASE PROTEIN-RELATED"/>
    <property type="match status" value="1"/>
</dbReference>
<keyword evidence="4 5" id="KW-0546">Nucleotide metabolism</keyword>
<comment type="caution">
    <text evidence="6">The sequence shown here is derived from an EMBL/GenBank/DDBJ whole genome shotgun (WGS) entry which is preliminary data.</text>
</comment>
<dbReference type="InterPro" id="IPR003697">
    <property type="entry name" value="Maf-like"/>
</dbReference>
<feature type="site" description="Important for substrate specificity" evidence="5">
    <location>
        <position position="156"/>
    </location>
</feature>
<evidence type="ECO:0000256" key="2">
    <source>
        <dbReference type="ARBA" id="ARBA00022490"/>
    </source>
</evidence>
<dbReference type="NCBIfam" id="TIGR00172">
    <property type="entry name" value="maf"/>
    <property type="match status" value="1"/>
</dbReference>
<evidence type="ECO:0000256" key="1">
    <source>
        <dbReference type="ARBA" id="ARBA00004496"/>
    </source>
</evidence>
<dbReference type="GO" id="GO:0005737">
    <property type="term" value="C:cytoplasm"/>
    <property type="evidence" value="ECO:0007669"/>
    <property type="project" value="UniProtKB-SubCell"/>
</dbReference>
<keyword evidence="3 5" id="KW-0378">Hydrolase</keyword>
<comment type="catalytic activity">
    <reaction evidence="5">
        <text>N(7)-methyl-GTP + H2O = N(7)-methyl-GMP + diphosphate + H(+)</text>
        <dbReference type="Rhea" id="RHEA:58744"/>
        <dbReference type="ChEBI" id="CHEBI:15377"/>
        <dbReference type="ChEBI" id="CHEBI:15378"/>
        <dbReference type="ChEBI" id="CHEBI:33019"/>
        <dbReference type="ChEBI" id="CHEBI:58285"/>
        <dbReference type="ChEBI" id="CHEBI:87133"/>
    </reaction>
</comment>
<comment type="subcellular location">
    <subcellularLocation>
        <location evidence="1 5">Cytoplasm</location>
    </subcellularLocation>
</comment>
<reference evidence="6 7" key="1">
    <citation type="submission" date="2019-02" db="EMBL/GenBank/DDBJ databases">
        <title>Dyella amyloliquefaciens sp. nov., isolated from forest soil.</title>
        <authorList>
            <person name="Gao Z.-H."/>
            <person name="Qiu L.-H."/>
        </authorList>
    </citation>
    <scope>NUCLEOTIDE SEQUENCE [LARGE SCALE GENOMIC DNA]</scope>
    <source>
        <strain evidence="6 7">KACC 12747</strain>
    </source>
</reference>
<dbReference type="Gene3D" id="3.90.950.10">
    <property type="match status" value="1"/>
</dbReference>
<comment type="function">
    <text evidence="5">Nucleoside triphosphate pyrophosphatase that hydrolyzes 7-methyl-GTP (m(7)GTP). May have a dual role in cell division arrest and in preventing the incorporation of modified nucleotides into cellular nucleic acids.</text>
</comment>
<dbReference type="AlphaFoldDB" id="A0A4R0YTN7"/>
<proteinExistence type="inferred from homology"/>
<dbReference type="CDD" id="cd00555">
    <property type="entry name" value="Maf"/>
    <property type="match status" value="1"/>
</dbReference>
<comment type="caution">
    <text evidence="5">Lacks conserved residue(s) required for the propagation of feature annotation.</text>
</comment>
<dbReference type="GO" id="GO:0009117">
    <property type="term" value="P:nucleotide metabolic process"/>
    <property type="evidence" value="ECO:0007669"/>
    <property type="project" value="UniProtKB-KW"/>
</dbReference>
<evidence type="ECO:0000313" key="7">
    <source>
        <dbReference type="Proteomes" id="UP000291822"/>
    </source>
</evidence>
<dbReference type="RefSeq" id="WP_131407331.1">
    <property type="nucleotide sequence ID" value="NZ_SJTG01000002.1"/>
</dbReference>